<reference evidence="2" key="1">
    <citation type="submission" date="2016-06" db="EMBL/GenBank/DDBJ databases">
        <title>Parallel loss of symbiosis genes in relatives of nitrogen-fixing non-legume Parasponia.</title>
        <authorList>
            <person name="Van Velzen R."/>
            <person name="Holmer R."/>
            <person name="Bu F."/>
            <person name="Rutten L."/>
            <person name="Van Zeijl A."/>
            <person name="Liu W."/>
            <person name="Santuari L."/>
            <person name="Cao Q."/>
            <person name="Sharma T."/>
            <person name="Shen D."/>
            <person name="Roswanjaya Y."/>
            <person name="Wardhani T."/>
            <person name="Kalhor M.S."/>
            <person name="Jansen J."/>
            <person name="Van den Hoogen J."/>
            <person name="Gungor B."/>
            <person name="Hartog M."/>
            <person name="Hontelez J."/>
            <person name="Verver J."/>
            <person name="Yang W.-C."/>
            <person name="Schijlen E."/>
            <person name="Repin R."/>
            <person name="Schilthuizen M."/>
            <person name="Schranz E."/>
            <person name="Heidstra R."/>
            <person name="Miyata K."/>
            <person name="Fedorova E."/>
            <person name="Kohlen W."/>
            <person name="Bisseling T."/>
            <person name="Smit S."/>
            <person name="Geurts R."/>
        </authorList>
    </citation>
    <scope>NUCLEOTIDE SEQUENCE [LARGE SCALE GENOMIC DNA]</scope>
    <source>
        <strain evidence="2">cv. RG33-2</strain>
    </source>
</reference>
<evidence type="ECO:0000313" key="1">
    <source>
        <dbReference type="EMBL" id="PON96403.1"/>
    </source>
</evidence>
<proteinExistence type="predicted"/>
<name>A0A2P5FF36_TREOI</name>
<gene>
    <name evidence="1" type="ORF">TorRG33x02_076760</name>
</gene>
<dbReference type="EMBL" id="JXTC01000038">
    <property type="protein sequence ID" value="PON96403.1"/>
    <property type="molecule type" value="Genomic_DNA"/>
</dbReference>
<dbReference type="AlphaFoldDB" id="A0A2P5FF36"/>
<keyword evidence="2" id="KW-1185">Reference proteome</keyword>
<organism evidence="1 2">
    <name type="scientific">Trema orientale</name>
    <name type="common">Charcoal tree</name>
    <name type="synonym">Celtis orientalis</name>
    <dbReference type="NCBI Taxonomy" id="63057"/>
    <lineage>
        <taxon>Eukaryota</taxon>
        <taxon>Viridiplantae</taxon>
        <taxon>Streptophyta</taxon>
        <taxon>Embryophyta</taxon>
        <taxon>Tracheophyta</taxon>
        <taxon>Spermatophyta</taxon>
        <taxon>Magnoliopsida</taxon>
        <taxon>eudicotyledons</taxon>
        <taxon>Gunneridae</taxon>
        <taxon>Pentapetalae</taxon>
        <taxon>rosids</taxon>
        <taxon>fabids</taxon>
        <taxon>Rosales</taxon>
        <taxon>Cannabaceae</taxon>
        <taxon>Trema</taxon>
    </lineage>
</organism>
<accession>A0A2P5FF36</accession>
<comment type="caution">
    <text evidence="1">The sequence shown here is derived from an EMBL/GenBank/DDBJ whole genome shotgun (WGS) entry which is preliminary data.</text>
</comment>
<dbReference type="InParanoid" id="A0A2P5FF36"/>
<protein>
    <submittedName>
        <fullName evidence="1">Uncharacterized protein</fullName>
    </submittedName>
</protein>
<dbReference type="Proteomes" id="UP000237000">
    <property type="component" value="Unassembled WGS sequence"/>
</dbReference>
<evidence type="ECO:0000313" key="2">
    <source>
        <dbReference type="Proteomes" id="UP000237000"/>
    </source>
</evidence>
<sequence>MEQEIEISMQVDEIKEITNEVENISFHDLSISLKLDIDGARDTISKSPPSGRHPMDYYVR</sequence>